<dbReference type="PRINTS" id="PR00119">
    <property type="entry name" value="CATATPASE"/>
</dbReference>
<gene>
    <name evidence="2" type="ORF">CI15_18590</name>
</gene>
<name>A0A149PN10_9BURK</name>
<dbReference type="Proteomes" id="UP000075613">
    <property type="component" value="Unassembled WGS sequence"/>
</dbReference>
<dbReference type="RefSeq" id="WP_062129743.1">
    <property type="nucleotide sequence ID" value="NZ_LRBG01000022.1"/>
</dbReference>
<dbReference type="InterPro" id="IPR023214">
    <property type="entry name" value="HAD_sf"/>
</dbReference>
<dbReference type="GO" id="GO:0016020">
    <property type="term" value="C:membrane"/>
    <property type="evidence" value="ECO:0007669"/>
    <property type="project" value="InterPro"/>
</dbReference>
<dbReference type="InterPro" id="IPR001757">
    <property type="entry name" value="P_typ_ATPase"/>
</dbReference>
<dbReference type="STRING" id="1399968.CI15_18590"/>
<dbReference type="GO" id="GO:0005524">
    <property type="term" value="F:ATP binding"/>
    <property type="evidence" value="ECO:0007669"/>
    <property type="project" value="InterPro"/>
</dbReference>
<organism evidence="2 3">
    <name type="scientific">Paraburkholderia monticola</name>
    <dbReference type="NCBI Taxonomy" id="1399968"/>
    <lineage>
        <taxon>Bacteria</taxon>
        <taxon>Pseudomonadati</taxon>
        <taxon>Pseudomonadota</taxon>
        <taxon>Betaproteobacteria</taxon>
        <taxon>Burkholderiales</taxon>
        <taxon>Burkholderiaceae</taxon>
        <taxon>Paraburkholderia</taxon>
    </lineage>
</organism>
<evidence type="ECO:0000313" key="3">
    <source>
        <dbReference type="Proteomes" id="UP000075613"/>
    </source>
</evidence>
<dbReference type="AlphaFoldDB" id="A0A149PN10"/>
<evidence type="ECO:0000313" key="2">
    <source>
        <dbReference type="EMBL" id="KXU86453.1"/>
    </source>
</evidence>
<sequence>MQALWQAHRFSTLKTFDRKAFQHSGHIVGMCGDGANDAPALCHAQIGIAVLTATDAAKSAAGMVLTEPGLGGIVAAVKEGRVTFQRILTYTLYAIHQRRRWWGSCPSLWLVASSVTDVVIAMVLAVGGIAMTSLPVAVVAGLLAATVLFAAARDVIKIPVLAHLRIAWNAG</sequence>
<dbReference type="NCBIfam" id="TIGR01494">
    <property type="entry name" value="ATPase_P-type"/>
    <property type="match status" value="1"/>
</dbReference>
<dbReference type="EMBL" id="LRBG01000022">
    <property type="protein sequence ID" value="KXU86453.1"/>
    <property type="molecule type" value="Genomic_DNA"/>
</dbReference>
<evidence type="ECO:0008006" key="4">
    <source>
        <dbReference type="Google" id="ProtNLM"/>
    </source>
</evidence>
<evidence type="ECO:0000256" key="1">
    <source>
        <dbReference type="SAM" id="Phobius"/>
    </source>
</evidence>
<dbReference type="Gene3D" id="1.20.1110.10">
    <property type="entry name" value="Calcium-transporting ATPase, transmembrane domain"/>
    <property type="match status" value="1"/>
</dbReference>
<feature type="transmembrane region" description="Helical" evidence="1">
    <location>
        <begin position="136"/>
        <end position="156"/>
    </location>
</feature>
<protein>
    <recommendedName>
        <fullName evidence="4">Cation-transporting P-type ATPase C-terminal domain-containing protein</fullName>
    </recommendedName>
</protein>
<dbReference type="SUPFAM" id="SSF56784">
    <property type="entry name" value="HAD-like"/>
    <property type="match status" value="1"/>
</dbReference>
<dbReference type="PANTHER" id="PTHR42861">
    <property type="entry name" value="CALCIUM-TRANSPORTING ATPASE"/>
    <property type="match status" value="1"/>
</dbReference>
<comment type="caution">
    <text evidence="2">The sequence shown here is derived from an EMBL/GenBank/DDBJ whole genome shotgun (WGS) entry which is preliminary data.</text>
</comment>
<dbReference type="Gene3D" id="3.40.50.1000">
    <property type="entry name" value="HAD superfamily/HAD-like"/>
    <property type="match status" value="1"/>
</dbReference>
<dbReference type="InterPro" id="IPR036412">
    <property type="entry name" value="HAD-like_sf"/>
</dbReference>
<dbReference type="OrthoDB" id="9814270at2"/>
<keyword evidence="1" id="KW-0472">Membrane</keyword>
<feature type="transmembrane region" description="Helical" evidence="1">
    <location>
        <begin position="108"/>
        <end position="130"/>
    </location>
</feature>
<dbReference type="GO" id="GO:0016887">
    <property type="term" value="F:ATP hydrolysis activity"/>
    <property type="evidence" value="ECO:0007669"/>
    <property type="project" value="InterPro"/>
</dbReference>
<dbReference type="Pfam" id="PF08282">
    <property type="entry name" value="Hydrolase_3"/>
    <property type="match status" value="1"/>
</dbReference>
<accession>A0A149PN10</accession>
<keyword evidence="1" id="KW-1133">Transmembrane helix</keyword>
<reference evidence="2 3" key="1">
    <citation type="journal article" date="2015" name="Int. J. Syst. Evol. Microbiol.">
        <title>Burkholderia monticola sp. nov., isolated from mountain soil.</title>
        <authorList>
            <person name="Baek I."/>
            <person name="Seo B."/>
            <person name="Lee I."/>
            <person name="Yi H."/>
            <person name="Chun J."/>
        </authorList>
    </citation>
    <scope>NUCLEOTIDE SEQUENCE [LARGE SCALE GENOMIC DNA]</scope>
    <source>
        <strain evidence="2 3">JC2948</strain>
    </source>
</reference>
<keyword evidence="1" id="KW-0812">Transmembrane</keyword>
<proteinExistence type="predicted"/>
<keyword evidence="3" id="KW-1185">Reference proteome</keyword>
<dbReference type="PRINTS" id="PR00120">
    <property type="entry name" value="HATPASE"/>
</dbReference>